<dbReference type="RefSeq" id="WP_085915901.1">
    <property type="nucleotide sequence ID" value="NZ_AP018920.1"/>
</dbReference>
<dbReference type="InterPro" id="IPR002155">
    <property type="entry name" value="Thiolase"/>
</dbReference>
<sequence>MSGTRGSVAIAGVAESDLGKVAPGLTPTDLMAQGVLRALDDCGLRLADVDGLFAAATQVRMPTLALAEYLGVRPRYSDSSYLGGASFPSLLAHAQQAIEAGMCEVAVIAYGSTARSDRGKFSTQRDVVPYEDPYRPRLPVTGYALAAARHMHEFGTRREDLAEIAVAAREWARLNPKAWSRDPLTVDDVLASKPVSSPLTVRDCCLVTDGGGALVVVGAERAADLRRRPVYVLGTGEAQEHQAISTMPDLTETAAARSGAQAYAMAGVRPSDIDVAQLYDAFTITTLLFLEDLGFCPKGSGGEFVRDGGIAPGGRLPVNTGGGGLSYCHPGMFGLLLMIEAVRQLRGECGERQVGGAELAVAHANGGVLAAQTTTVLGTSRD</sequence>
<comment type="caution">
    <text evidence="2">The sequence shown here is derived from an EMBL/GenBank/DDBJ whole genome shotgun (WGS) entry which is preliminary data.</text>
</comment>
<reference evidence="2 3" key="1">
    <citation type="submission" date="2016-09" db="EMBL/GenBank/DDBJ databases">
        <title>Pseudonocardia autotrophica DSM535, a candidate organism with high potential of specific P450 cytochromes.</title>
        <authorList>
            <person name="Grumaz C."/>
            <person name="Vainshtein Y."/>
            <person name="Kirstahler P."/>
            <person name="Sohn K."/>
        </authorList>
    </citation>
    <scope>NUCLEOTIDE SEQUENCE [LARGE SCALE GENOMIC DNA]</scope>
    <source>
        <strain evidence="2 3">DSM 535</strain>
    </source>
</reference>
<protein>
    <submittedName>
        <fullName evidence="2">Thiolase</fullName>
    </submittedName>
</protein>
<gene>
    <name evidence="2" type="ORF">BG845_05796</name>
</gene>
<dbReference type="InterPro" id="IPR055140">
    <property type="entry name" value="Thiolase_C_2"/>
</dbReference>
<dbReference type="Pfam" id="PF22691">
    <property type="entry name" value="Thiolase_C_1"/>
    <property type="match status" value="1"/>
</dbReference>
<dbReference type="GO" id="GO:0016747">
    <property type="term" value="F:acyltransferase activity, transferring groups other than amino-acyl groups"/>
    <property type="evidence" value="ECO:0007669"/>
    <property type="project" value="InterPro"/>
</dbReference>
<evidence type="ECO:0000259" key="1">
    <source>
        <dbReference type="Pfam" id="PF22691"/>
    </source>
</evidence>
<dbReference type="NCBIfam" id="NF004811">
    <property type="entry name" value="PRK06158.1"/>
    <property type="match status" value="1"/>
</dbReference>
<dbReference type="PANTHER" id="PTHR42870">
    <property type="entry name" value="ACETYL-COA C-ACETYLTRANSFERASE"/>
    <property type="match status" value="1"/>
</dbReference>
<dbReference type="CDD" id="cd00829">
    <property type="entry name" value="SCP-x_thiolase"/>
    <property type="match status" value="1"/>
</dbReference>
<organism evidence="2 3">
    <name type="scientific">Pseudonocardia autotrophica</name>
    <name type="common">Amycolata autotrophica</name>
    <name type="synonym">Nocardia autotrophica</name>
    <dbReference type="NCBI Taxonomy" id="2074"/>
    <lineage>
        <taxon>Bacteria</taxon>
        <taxon>Bacillati</taxon>
        <taxon>Actinomycetota</taxon>
        <taxon>Actinomycetes</taxon>
        <taxon>Pseudonocardiales</taxon>
        <taxon>Pseudonocardiaceae</taxon>
        <taxon>Pseudonocardia</taxon>
    </lineage>
</organism>
<dbReference type="OrthoDB" id="9785768at2"/>
<dbReference type="EMBL" id="MIGB01000046">
    <property type="protein sequence ID" value="OSY35833.1"/>
    <property type="molecule type" value="Genomic_DNA"/>
</dbReference>
<dbReference type="PIRSF" id="PIRSF000429">
    <property type="entry name" value="Ac-CoA_Ac_transf"/>
    <property type="match status" value="1"/>
</dbReference>
<keyword evidence="3" id="KW-1185">Reference proteome</keyword>
<dbReference type="InterPro" id="IPR016039">
    <property type="entry name" value="Thiolase-like"/>
</dbReference>
<name>A0A1Y2MKP3_PSEAH</name>
<dbReference type="SUPFAM" id="SSF53901">
    <property type="entry name" value="Thiolase-like"/>
    <property type="match status" value="2"/>
</dbReference>
<evidence type="ECO:0000313" key="3">
    <source>
        <dbReference type="Proteomes" id="UP000194360"/>
    </source>
</evidence>
<dbReference type="STRING" id="2074.BG845_05796"/>
<accession>A0A1Y2MKP3</accession>
<dbReference type="Gene3D" id="3.40.47.10">
    <property type="match status" value="1"/>
</dbReference>
<feature type="domain" description="Thiolase C-terminal" evidence="1">
    <location>
        <begin position="236"/>
        <end position="379"/>
    </location>
</feature>
<proteinExistence type="predicted"/>
<dbReference type="AlphaFoldDB" id="A0A1Y2MKP3"/>
<dbReference type="Proteomes" id="UP000194360">
    <property type="component" value="Unassembled WGS sequence"/>
</dbReference>
<dbReference type="PANTHER" id="PTHR42870:SF1">
    <property type="entry name" value="NON-SPECIFIC LIPID-TRANSFER PROTEIN-LIKE 2"/>
    <property type="match status" value="1"/>
</dbReference>
<evidence type="ECO:0000313" key="2">
    <source>
        <dbReference type="EMBL" id="OSY35833.1"/>
    </source>
</evidence>